<evidence type="ECO:0000259" key="12">
    <source>
        <dbReference type="Pfam" id="PF09248"/>
    </source>
</evidence>
<feature type="active site" description="Proton acceptor" evidence="6">
    <location>
        <position position="440"/>
    </location>
</feature>
<dbReference type="InterPro" id="IPR000269">
    <property type="entry name" value="Cu_amine_oxidase"/>
</dbReference>
<comment type="PTM">
    <text evidence="7 8">Topaquinone (TPQ) is generated by copper-dependent autoxidation of a specific tyrosyl residue.</text>
</comment>
<dbReference type="SUPFAM" id="SSF49998">
    <property type="entry name" value="Amine oxidase catalytic domain"/>
    <property type="match status" value="1"/>
</dbReference>
<dbReference type="GO" id="GO:0009308">
    <property type="term" value="P:amine metabolic process"/>
    <property type="evidence" value="ECO:0007669"/>
    <property type="project" value="UniProtKB-UniRule"/>
</dbReference>
<evidence type="ECO:0000256" key="4">
    <source>
        <dbReference type="ARBA" id="ARBA00023002"/>
    </source>
</evidence>
<keyword evidence="2 8" id="KW-0479">Metal-binding</keyword>
<feature type="modified residue" description="2',4',5'-topaquinone" evidence="7">
    <location>
        <position position="527"/>
    </location>
</feature>
<evidence type="ECO:0000313" key="14">
    <source>
        <dbReference type="Proteomes" id="UP001283361"/>
    </source>
</evidence>
<proteinExistence type="inferred from homology"/>
<dbReference type="Pfam" id="PF01179">
    <property type="entry name" value="Cu_amine_oxid"/>
    <property type="match status" value="1"/>
</dbReference>
<dbReference type="PRINTS" id="PR00766">
    <property type="entry name" value="CUDAOXIDASE"/>
</dbReference>
<dbReference type="InterPro" id="IPR015800">
    <property type="entry name" value="Cu_amine_oxidase_N2"/>
</dbReference>
<dbReference type="Gene3D" id="3.10.450.40">
    <property type="match status" value="2"/>
</dbReference>
<dbReference type="GO" id="GO:0008131">
    <property type="term" value="F:primary methylamine oxidase activity"/>
    <property type="evidence" value="ECO:0007669"/>
    <property type="project" value="InterPro"/>
</dbReference>
<keyword evidence="9" id="KW-0812">Transmembrane</keyword>
<name>A0AAE0YZ98_9GAST</name>
<evidence type="ECO:0000313" key="13">
    <source>
        <dbReference type="EMBL" id="KAK3759939.1"/>
    </source>
</evidence>
<accession>A0AAE0YZ98</accession>
<comment type="cofactor">
    <cofactor evidence="8">
        <name>Cu cation</name>
        <dbReference type="ChEBI" id="CHEBI:23378"/>
    </cofactor>
    <text evidence="8">Contains 1 topaquinone per subunit.</text>
</comment>
<comment type="similarity">
    <text evidence="1 8">Belongs to the copper/topaquinone oxidase family.</text>
</comment>
<evidence type="ECO:0000256" key="8">
    <source>
        <dbReference type="RuleBase" id="RU000672"/>
    </source>
</evidence>
<dbReference type="PANTHER" id="PTHR10638:SF20">
    <property type="entry name" value="AMINE OXIDASE"/>
    <property type="match status" value="1"/>
</dbReference>
<dbReference type="InterPro" id="IPR015798">
    <property type="entry name" value="Cu_amine_oxidase_C"/>
</dbReference>
<keyword evidence="9" id="KW-0472">Membrane</keyword>
<dbReference type="GO" id="GO:0005886">
    <property type="term" value="C:plasma membrane"/>
    <property type="evidence" value="ECO:0007669"/>
    <property type="project" value="TreeGrafter"/>
</dbReference>
<gene>
    <name evidence="13" type="ORF">RRG08_066604</name>
</gene>
<keyword evidence="3 6" id="KW-0801">TPQ</keyword>
<dbReference type="InterPro" id="IPR016182">
    <property type="entry name" value="Cu_amine_oxidase_N-reg"/>
</dbReference>
<dbReference type="GO" id="GO:0048038">
    <property type="term" value="F:quinone binding"/>
    <property type="evidence" value="ECO:0007669"/>
    <property type="project" value="InterPro"/>
</dbReference>
<feature type="domain" description="Copper amine oxidase N2-terminal" evidence="11">
    <location>
        <begin position="111"/>
        <end position="195"/>
    </location>
</feature>
<evidence type="ECO:0000256" key="3">
    <source>
        <dbReference type="ARBA" id="ARBA00022772"/>
    </source>
</evidence>
<keyword evidence="9" id="KW-1133">Transmembrane helix</keyword>
<dbReference type="Gene3D" id="2.70.98.20">
    <property type="entry name" value="Copper amine oxidase, catalytic domain"/>
    <property type="match status" value="1"/>
</dbReference>
<keyword evidence="4 8" id="KW-0560">Oxidoreductase</keyword>
<dbReference type="SUPFAM" id="SSF54416">
    <property type="entry name" value="Amine oxidase N-terminal region"/>
    <property type="match status" value="2"/>
</dbReference>
<dbReference type="AlphaFoldDB" id="A0AAE0YZ98"/>
<evidence type="ECO:0000256" key="7">
    <source>
        <dbReference type="PIRSR" id="PIRSR600269-51"/>
    </source>
</evidence>
<feature type="domain" description="DUF1965" evidence="12">
    <location>
        <begin position="286"/>
        <end position="339"/>
    </location>
</feature>
<dbReference type="InterPro" id="IPR015328">
    <property type="entry name" value="DUF1965"/>
</dbReference>
<evidence type="ECO:0000256" key="6">
    <source>
        <dbReference type="PIRSR" id="PIRSR600269-50"/>
    </source>
</evidence>
<dbReference type="Pfam" id="PF02727">
    <property type="entry name" value="Cu_amine_oxidN2"/>
    <property type="match status" value="1"/>
</dbReference>
<dbReference type="InterPro" id="IPR036460">
    <property type="entry name" value="Cu_amine_oxidase_C_sf"/>
</dbReference>
<evidence type="ECO:0000256" key="5">
    <source>
        <dbReference type="ARBA" id="ARBA00023008"/>
    </source>
</evidence>
<evidence type="ECO:0000256" key="1">
    <source>
        <dbReference type="ARBA" id="ARBA00007983"/>
    </source>
</evidence>
<evidence type="ECO:0000256" key="9">
    <source>
        <dbReference type="SAM" id="Phobius"/>
    </source>
</evidence>
<dbReference type="Proteomes" id="UP001283361">
    <property type="component" value="Unassembled WGS sequence"/>
</dbReference>
<dbReference type="EC" id="1.4.3.-" evidence="8"/>
<feature type="domain" description="Copper amine oxidase catalytic" evidence="10">
    <location>
        <begin position="368"/>
        <end position="776"/>
    </location>
</feature>
<keyword evidence="5 8" id="KW-0186">Copper</keyword>
<evidence type="ECO:0000256" key="2">
    <source>
        <dbReference type="ARBA" id="ARBA00022723"/>
    </source>
</evidence>
<dbReference type="PANTHER" id="PTHR10638">
    <property type="entry name" value="COPPER AMINE OXIDASE"/>
    <property type="match status" value="1"/>
</dbReference>
<comment type="caution">
    <text evidence="13">The sequence shown here is derived from an EMBL/GenBank/DDBJ whole genome shotgun (WGS) entry which is preliminary data.</text>
</comment>
<protein>
    <recommendedName>
        <fullName evidence="8">Amine oxidase</fullName>
        <ecNumber evidence="8">1.4.3.-</ecNumber>
    </recommendedName>
</protein>
<dbReference type="Pfam" id="PF09248">
    <property type="entry name" value="DUF1965"/>
    <property type="match status" value="1"/>
</dbReference>
<feature type="transmembrane region" description="Helical" evidence="9">
    <location>
        <begin position="46"/>
        <end position="70"/>
    </location>
</feature>
<keyword evidence="14" id="KW-1185">Reference proteome</keyword>
<feature type="active site" description="Schiff-base intermediate with substrate; via topaquinone" evidence="6">
    <location>
        <position position="527"/>
    </location>
</feature>
<evidence type="ECO:0000259" key="11">
    <source>
        <dbReference type="Pfam" id="PF02727"/>
    </source>
</evidence>
<evidence type="ECO:0000259" key="10">
    <source>
        <dbReference type="Pfam" id="PF01179"/>
    </source>
</evidence>
<dbReference type="EMBL" id="JAWDGP010005058">
    <property type="protein sequence ID" value="KAK3759939.1"/>
    <property type="molecule type" value="Genomic_DNA"/>
</dbReference>
<organism evidence="13 14">
    <name type="scientific">Elysia crispata</name>
    <name type="common">lettuce slug</name>
    <dbReference type="NCBI Taxonomy" id="231223"/>
    <lineage>
        <taxon>Eukaryota</taxon>
        <taxon>Metazoa</taxon>
        <taxon>Spiralia</taxon>
        <taxon>Lophotrochozoa</taxon>
        <taxon>Mollusca</taxon>
        <taxon>Gastropoda</taxon>
        <taxon>Heterobranchia</taxon>
        <taxon>Euthyneura</taxon>
        <taxon>Panpulmonata</taxon>
        <taxon>Sacoglossa</taxon>
        <taxon>Placobranchoidea</taxon>
        <taxon>Plakobranchidae</taxon>
        <taxon>Elysia</taxon>
    </lineage>
</organism>
<dbReference type="GO" id="GO:0005507">
    <property type="term" value="F:copper ion binding"/>
    <property type="evidence" value="ECO:0007669"/>
    <property type="project" value="InterPro"/>
</dbReference>
<reference evidence="13" key="1">
    <citation type="journal article" date="2023" name="G3 (Bethesda)">
        <title>A reference genome for the long-term kleptoplast-retaining sea slug Elysia crispata morphotype clarki.</title>
        <authorList>
            <person name="Eastman K.E."/>
            <person name="Pendleton A.L."/>
            <person name="Shaikh M.A."/>
            <person name="Suttiyut T."/>
            <person name="Ogas R."/>
            <person name="Tomko P."/>
            <person name="Gavelis G."/>
            <person name="Widhalm J.R."/>
            <person name="Wisecaver J.H."/>
        </authorList>
    </citation>
    <scope>NUCLEOTIDE SEQUENCE</scope>
    <source>
        <strain evidence="13">ECLA1</strain>
    </source>
</reference>
<sequence length="820" mass="94242">MSTVSTVSIQSDDDLLKESICRTYFQDQRFTGRLVHYNNIERRWKILTFILSCICLLLLAALAASAVILWQRGVFSETKANVACLEKKNTIDRQELLHGRPSPFSQLSQGEIESVVHFLYSQKSLSLMPHETASVNSSYIHLVEAFIPPKAAVLKYLDSEGPAPTRRARVYLFRGNASEQVVEEYLVEPLPHPQRMSLMQTNARKTRIPFSLRPFSKFEFKAMSMYILPVILKKAGKLIKESYNATLCRHGNNCLRFSLTPVSSGFLEPDRRKVWLWFAYDVEFYTLHPLDLQLLVDSTASNPEQWEIQRVFYGNTLFQSLDDLLAQYNSGAINKTRTQFPELPIKEQYSAVYMRGNPVPEFDRPPPQPVQPSGPRYSLEGNLLQYMDWRFNLRISPTVGVQLFDVRYKDERVVYELSMQEIAVLYSGHSPAASMLYFADGAGLFGTRMRGMMPGVDCPDYGTLLDTVVFTSNESGLKRLENSLCIFEHTPQTPLRRHRTYGMAGAFYSALDDHVLVVRMYIVVINYDYVFDFVFHNNGGIEIKVSSTGYLASSFYYPEEENFGMRISETVVAGLHHHLFHFKADIDVKGTSNRFQTWDIGTTLKEDKWADNASRTHTQYIFHKELKRTEKEALYSFNFETPKNLMFLKNEKSRLGHTPAYRLIHRGLSKILLPEDEAFEPSVTWARHQVAVTRQKDEEVSSSSIFAMWDASDPVVSFKKFWQDDEDIVDQDLVAWVTLGTHHIPQMENVPNTATVGTTQSFFLVPFNYHHEDPSLASRDSIKIMPRNMSRPYDGAIVDRHNMTLYFKCLQWSIVQNVHG</sequence>